<dbReference type="AlphaFoldDB" id="A0A6J4VIK3"/>
<sequence>MVSEVFLPDLNRWAFVDGQCNFIPIQDGQPLSGLELRLALDKNVGLASFSAVLQKDFDAYLSWIDEYLFYLSTSLDNRAFGEFTGPSLMLVPVGAETLSVFQRRFPVLNTTYTHSARAFYPKP</sequence>
<accession>A0A6J4VIK3</accession>
<proteinExistence type="predicted"/>
<evidence type="ECO:0000313" key="1">
    <source>
        <dbReference type="EMBL" id="CAA9580431.1"/>
    </source>
</evidence>
<gene>
    <name evidence="1" type="ORF">AVDCRST_MAG86-2718</name>
</gene>
<organism evidence="1">
    <name type="scientific">uncultured Truepera sp</name>
    <dbReference type="NCBI Taxonomy" id="543023"/>
    <lineage>
        <taxon>Bacteria</taxon>
        <taxon>Thermotogati</taxon>
        <taxon>Deinococcota</taxon>
        <taxon>Deinococci</taxon>
        <taxon>Trueperales</taxon>
        <taxon>Trueperaceae</taxon>
        <taxon>Truepera</taxon>
        <taxon>environmental samples</taxon>
    </lineage>
</organism>
<protein>
    <submittedName>
        <fullName evidence="1">Uncharacterized protein</fullName>
    </submittedName>
</protein>
<name>A0A6J4VIK3_9DEIN</name>
<reference evidence="1" key="1">
    <citation type="submission" date="2020-02" db="EMBL/GenBank/DDBJ databases">
        <authorList>
            <person name="Meier V. D."/>
        </authorList>
    </citation>
    <scope>NUCLEOTIDE SEQUENCE</scope>
    <source>
        <strain evidence="1">AVDCRST_MAG86</strain>
    </source>
</reference>
<dbReference type="EMBL" id="CADCWP010000244">
    <property type="protein sequence ID" value="CAA9580431.1"/>
    <property type="molecule type" value="Genomic_DNA"/>
</dbReference>